<sequence length="176" mass="19783">MNYLDLYLQRNGIKRYDVYKATGVSQQLLSTHTSKSIEKYSNKVVMALAEALNKTPGTVLDELLALQKENPAFEAYNPAELLQGLEFKYDRIIIKGAYCSEVYKIMKGQLSETESMGFELGSAGVATVLAYAINAARDLFSNSDKVSRDIERKIVSYKLESASEENVTIRLKQLDY</sequence>
<dbReference type="EMBL" id="SRYR01000002">
    <property type="protein sequence ID" value="TGY42651.1"/>
    <property type="molecule type" value="Genomic_DNA"/>
</dbReference>
<dbReference type="InterPro" id="IPR001387">
    <property type="entry name" value="Cro/C1-type_HTH"/>
</dbReference>
<evidence type="ECO:0000313" key="3">
    <source>
        <dbReference type="Proteomes" id="UP000306888"/>
    </source>
</evidence>
<organism evidence="2 3">
    <name type="scientific">Clostridium sartagoforme</name>
    <dbReference type="NCBI Taxonomy" id="84031"/>
    <lineage>
        <taxon>Bacteria</taxon>
        <taxon>Bacillati</taxon>
        <taxon>Bacillota</taxon>
        <taxon>Clostridia</taxon>
        <taxon>Eubacteriales</taxon>
        <taxon>Clostridiaceae</taxon>
        <taxon>Clostridium</taxon>
    </lineage>
</organism>
<proteinExistence type="predicted"/>
<evidence type="ECO:0000259" key="1">
    <source>
        <dbReference type="Pfam" id="PF13443"/>
    </source>
</evidence>
<keyword evidence="3" id="KW-1185">Reference proteome</keyword>
<reference evidence="2 3" key="1">
    <citation type="submission" date="2019-04" db="EMBL/GenBank/DDBJ databases">
        <title>Microbes associate with the intestines of laboratory mice.</title>
        <authorList>
            <person name="Navarre W."/>
            <person name="Wong E."/>
            <person name="Huang K."/>
            <person name="Tropini C."/>
            <person name="Ng K."/>
            <person name="Yu B."/>
        </authorList>
    </citation>
    <scope>NUCLEOTIDE SEQUENCE [LARGE SCALE GENOMIC DNA]</scope>
    <source>
        <strain evidence="2 3">NM50_B9-20</strain>
    </source>
</reference>
<dbReference type="GO" id="GO:0003677">
    <property type="term" value="F:DNA binding"/>
    <property type="evidence" value="ECO:0007669"/>
    <property type="project" value="InterPro"/>
</dbReference>
<accession>A0A4S2DNS4</accession>
<dbReference type="InterPro" id="IPR010982">
    <property type="entry name" value="Lambda_DNA-bd_dom_sf"/>
</dbReference>
<protein>
    <submittedName>
        <fullName evidence="2">XRE family transcriptional regulator</fullName>
    </submittedName>
</protein>
<comment type="caution">
    <text evidence="2">The sequence shown here is derived from an EMBL/GenBank/DDBJ whole genome shotgun (WGS) entry which is preliminary data.</text>
</comment>
<feature type="domain" description="HTH cro/C1-type" evidence="1">
    <location>
        <begin position="4"/>
        <end position="60"/>
    </location>
</feature>
<dbReference type="Pfam" id="PF13443">
    <property type="entry name" value="HTH_26"/>
    <property type="match status" value="1"/>
</dbReference>
<evidence type="ECO:0000313" key="2">
    <source>
        <dbReference type="EMBL" id="TGY42651.1"/>
    </source>
</evidence>
<name>A0A4S2DNS4_9CLOT</name>
<dbReference type="AlphaFoldDB" id="A0A4S2DNS4"/>
<dbReference type="OrthoDB" id="2937982at2"/>
<dbReference type="Proteomes" id="UP000306888">
    <property type="component" value="Unassembled WGS sequence"/>
</dbReference>
<gene>
    <name evidence="2" type="ORF">E5347_07505</name>
</gene>
<dbReference type="RefSeq" id="WP_136006042.1">
    <property type="nucleotide sequence ID" value="NZ_SRYR01000002.1"/>
</dbReference>
<dbReference type="SUPFAM" id="SSF47413">
    <property type="entry name" value="lambda repressor-like DNA-binding domains"/>
    <property type="match status" value="1"/>
</dbReference>